<accession>A0A974DGH8</accession>
<protein>
    <submittedName>
        <fullName evidence="1">Uncharacterized protein</fullName>
    </submittedName>
</protein>
<evidence type="ECO:0000313" key="1">
    <source>
        <dbReference type="EMBL" id="OCT90441.1"/>
    </source>
</evidence>
<sequence>MDLDHYIYYTHLHIIHVLYVLLPGKPKSQYTSINADCSVSLNVRAAVYSLLFHYNTQHAQLEAGENLLI</sequence>
<dbReference type="Proteomes" id="UP000694892">
    <property type="component" value="Chromosome 3L"/>
</dbReference>
<name>A0A974DGH8_XENLA</name>
<dbReference type="AlphaFoldDB" id="A0A974DGH8"/>
<dbReference type="EMBL" id="CM004470">
    <property type="protein sequence ID" value="OCT90441.1"/>
    <property type="molecule type" value="Genomic_DNA"/>
</dbReference>
<reference evidence="2" key="1">
    <citation type="journal article" date="2016" name="Nature">
        <title>Genome evolution in the allotetraploid frog Xenopus laevis.</title>
        <authorList>
            <person name="Session A.M."/>
            <person name="Uno Y."/>
            <person name="Kwon T."/>
            <person name="Chapman J.A."/>
            <person name="Toyoda A."/>
            <person name="Takahashi S."/>
            <person name="Fukui A."/>
            <person name="Hikosaka A."/>
            <person name="Suzuki A."/>
            <person name="Kondo M."/>
            <person name="van Heeringen S.J."/>
            <person name="Quigley I."/>
            <person name="Heinz S."/>
            <person name="Ogino H."/>
            <person name="Ochi H."/>
            <person name="Hellsten U."/>
            <person name="Lyons J.B."/>
            <person name="Simakov O."/>
            <person name="Putnam N."/>
            <person name="Stites J."/>
            <person name="Kuroki Y."/>
            <person name="Tanaka T."/>
            <person name="Michiue T."/>
            <person name="Watanabe M."/>
            <person name="Bogdanovic O."/>
            <person name="Lister R."/>
            <person name="Georgiou G."/>
            <person name="Paranjpe S.S."/>
            <person name="van Kruijsbergen I."/>
            <person name="Shu S."/>
            <person name="Carlson J."/>
            <person name="Kinoshita T."/>
            <person name="Ohta Y."/>
            <person name="Mawaribuchi S."/>
            <person name="Jenkins J."/>
            <person name="Grimwood J."/>
            <person name="Schmutz J."/>
            <person name="Mitros T."/>
            <person name="Mozaffari S.V."/>
            <person name="Suzuki Y."/>
            <person name="Haramoto Y."/>
            <person name="Yamamoto T.S."/>
            <person name="Takagi C."/>
            <person name="Heald R."/>
            <person name="Miller K."/>
            <person name="Haudenschild C."/>
            <person name="Kitzman J."/>
            <person name="Nakayama T."/>
            <person name="Izutsu Y."/>
            <person name="Robert J."/>
            <person name="Fortriede J."/>
            <person name="Burns K."/>
            <person name="Lotay V."/>
            <person name="Karimi K."/>
            <person name="Yasuoka Y."/>
            <person name="Dichmann D.S."/>
            <person name="Flajnik M.F."/>
            <person name="Houston D.W."/>
            <person name="Shendure J."/>
            <person name="DuPasquier L."/>
            <person name="Vize P.D."/>
            <person name="Zorn A.M."/>
            <person name="Ito M."/>
            <person name="Marcotte E.M."/>
            <person name="Wallingford J.B."/>
            <person name="Ito Y."/>
            <person name="Asashima M."/>
            <person name="Ueno N."/>
            <person name="Matsuda Y."/>
            <person name="Veenstra G.J."/>
            <person name="Fujiyama A."/>
            <person name="Harland R.M."/>
            <person name="Taira M."/>
            <person name="Rokhsar D.S."/>
        </authorList>
    </citation>
    <scope>NUCLEOTIDE SEQUENCE [LARGE SCALE GENOMIC DNA]</scope>
    <source>
        <strain evidence="2">J</strain>
    </source>
</reference>
<proteinExistence type="predicted"/>
<evidence type="ECO:0000313" key="2">
    <source>
        <dbReference type="Proteomes" id="UP000694892"/>
    </source>
</evidence>
<organism evidence="1 2">
    <name type="scientific">Xenopus laevis</name>
    <name type="common">African clawed frog</name>
    <dbReference type="NCBI Taxonomy" id="8355"/>
    <lineage>
        <taxon>Eukaryota</taxon>
        <taxon>Metazoa</taxon>
        <taxon>Chordata</taxon>
        <taxon>Craniata</taxon>
        <taxon>Vertebrata</taxon>
        <taxon>Euteleostomi</taxon>
        <taxon>Amphibia</taxon>
        <taxon>Batrachia</taxon>
        <taxon>Anura</taxon>
        <taxon>Pipoidea</taxon>
        <taxon>Pipidae</taxon>
        <taxon>Xenopodinae</taxon>
        <taxon>Xenopus</taxon>
        <taxon>Xenopus</taxon>
    </lineage>
</organism>
<gene>
    <name evidence="1" type="ORF">XELAEV_18019055mg</name>
</gene>